<protein>
    <submittedName>
        <fullName evidence="1">Uncharacterized protein</fullName>
    </submittedName>
</protein>
<evidence type="ECO:0000313" key="1">
    <source>
        <dbReference type="EMBL" id="ORX19249.1"/>
    </source>
</evidence>
<dbReference type="OrthoDB" id="3533678at2"/>
<dbReference type="Proteomes" id="UP000193317">
    <property type="component" value="Unassembled WGS sequence"/>
</dbReference>
<sequence length="104" mass="11474">MSDPNFEGRLACVIAADGSIARGYRIVNCDRTDVGNYTISWEDELQGSAKTNFSCVVGSEMYEDVEPGICTVGLLPDAHQMRVRTYSPNGEPADRPFHLAVFRD</sequence>
<name>A0A1X2FMQ0_MYCSZ</name>
<dbReference type="EMBL" id="LQPW01000004">
    <property type="protein sequence ID" value="ORX19249.1"/>
    <property type="molecule type" value="Genomic_DNA"/>
</dbReference>
<accession>A0A1X2FMQ0</accession>
<dbReference type="RefSeq" id="WP_085668376.1">
    <property type="nucleotide sequence ID" value="NZ_JACKRU010000879.1"/>
</dbReference>
<comment type="caution">
    <text evidence="1">The sequence shown here is derived from an EMBL/GenBank/DDBJ whole genome shotgun (WGS) entry which is preliminary data.</text>
</comment>
<reference evidence="1 2" key="1">
    <citation type="submission" date="2016-01" db="EMBL/GenBank/DDBJ databases">
        <title>The new phylogeny of the genus Mycobacterium.</title>
        <authorList>
            <person name="Tarcisio F."/>
            <person name="Conor M."/>
            <person name="Antonella G."/>
            <person name="Elisabetta G."/>
            <person name="Giulia F.S."/>
            <person name="Sara T."/>
            <person name="Anna F."/>
            <person name="Clotilde B."/>
            <person name="Roberto B."/>
            <person name="Veronica D.S."/>
            <person name="Fabio R."/>
            <person name="Monica P."/>
            <person name="Olivier J."/>
            <person name="Enrico T."/>
            <person name="Nicola S."/>
        </authorList>
    </citation>
    <scope>NUCLEOTIDE SEQUENCE [LARGE SCALE GENOMIC DNA]</scope>
    <source>
        <strain evidence="1 2">DSM 44166</strain>
    </source>
</reference>
<proteinExistence type="predicted"/>
<dbReference type="AlphaFoldDB" id="A0A1X2FMQ0"/>
<organism evidence="1 2">
    <name type="scientific">Mycobacterium szulgai</name>
    <dbReference type="NCBI Taxonomy" id="1787"/>
    <lineage>
        <taxon>Bacteria</taxon>
        <taxon>Bacillati</taxon>
        <taxon>Actinomycetota</taxon>
        <taxon>Actinomycetes</taxon>
        <taxon>Mycobacteriales</taxon>
        <taxon>Mycobacteriaceae</taxon>
        <taxon>Mycobacterium</taxon>
    </lineage>
</organism>
<gene>
    <name evidence="1" type="ORF">AWC27_15860</name>
</gene>
<keyword evidence="2" id="KW-1185">Reference proteome</keyword>
<evidence type="ECO:0000313" key="2">
    <source>
        <dbReference type="Proteomes" id="UP000193317"/>
    </source>
</evidence>